<dbReference type="PANTHER" id="PTHR12110">
    <property type="entry name" value="HYDROXYPYRUVATE ISOMERASE"/>
    <property type="match status" value="1"/>
</dbReference>
<evidence type="ECO:0000313" key="3">
    <source>
        <dbReference type="Proteomes" id="UP000006160"/>
    </source>
</evidence>
<keyword evidence="2" id="KW-0540">Nuclease</keyword>
<keyword evidence="2" id="KW-0378">Hydrolase</keyword>
<protein>
    <submittedName>
        <fullName evidence="2">AP endonuclease family 2 protein</fullName>
    </submittedName>
</protein>
<dbReference type="Gene3D" id="3.20.20.150">
    <property type="entry name" value="Divalent-metal-dependent TIM barrel enzymes"/>
    <property type="match status" value="1"/>
</dbReference>
<dbReference type="EMBL" id="ACSJ01000001">
    <property type="protein sequence ID" value="EES92267.1"/>
    <property type="molecule type" value="Genomic_DNA"/>
</dbReference>
<evidence type="ECO:0000259" key="1">
    <source>
        <dbReference type="Pfam" id="PF01261"/>
    </source>
</evidence>
<proteinExistence type="predicted"/>
<dbReference type="AlphaFoldDB" id="A0A9P2G8Z3"/>
<sequence length="264" mass="30968">MKIGYAASAGEKEIYDTIDYAYENGFSAVELNINMPIFFPEKFDKNERKKIKKYSSDKNIELTFHGPEDISLLQLQEDVRKAGIDRLKKVIDFGYDLGASRITLHIGSSVCFTLTNKKIYLDEIYYLEYKKILKDNLQELISYSKDKIKLCIENSGRFPKKLVQETLEELLKKEENLFLTWDIGHSYENKYNEDEFFLKHVNKIKTCHVHDNTGLSDHEIIGKGKVDFPYYFNNMKNSDVIYIIEVRPREKAKESFINLLKLIK</sequence>
<dbReference type="GO" id="GO:0004519">
    <property type="term" value="F:endonuclease activity"/>
    <property type="evidence" value="ECO:0007669"/>
    <property type="project" value="UniProtKB-KW"/>
</dbReference>
<comment type="caution">
    <text evidence="2">The sequence shown here is derived from an EMBL/GenBank/DDBJ whole genome shotgun (WGS) entry which is preliminary data.</text>
</comment>
<dbReference type="InterPro" id="IPR013022">
    <property type="entry name" value="Xyl_isomerase-like_TIM-brl"/>
</dbReference>
<gene>
    <name evidence="2" type="ORF">CLG_B0140</name>
</gene>
<dbReference type="Pfam" id="PF01261">
    <property type="entry name" value="AP_endonuc_2"/>
    <property type="match status" value="1"/>
</dbReference>
<dbReference type="PANTHER" id="PTHR12110:SF21">
    <property type="entry name" value="XYLOSE ISOMERASE-LIKE TIM BARREL DOMAIN-CONTAINING PROTEIN"/>
    <property type="match status" value="1"/>
</dbReference>
<feature type="domain" description="Xylose isomerase-like TIM barrel" evidence="1">
    <location>
        <begin position="19"/>
        <end position="255"/>
    </location>
</feature>
<dbReference type="Proteomes" id="UP000006160">
    <property type="component" value="Unassembled WGS sequence"/>
</dbReference>
<dbReference type="RefSeq" id="WP_004443972.1">
    <property type="nucleotide sequence ID" value="NZ_ACSJ01000001.1"/>
</dbReference>
<evidence type="ECO:0000313" key="2">
    <source>
        <dbReference type="EMBL" id="EES92267.1"/>
    </source>
</evidence>
<dbReference type="SUPFAM" id="SSF51658">
    <property type="entry name" value="Xylose isomerase-like"/>
    <property type="match status" value="1"/>
</dbReference>
<keyword evidence="2" id="KW-0255">Endonuclease</keyword>
<accession>A0A9P2G8Z3</accession>
<dbReference type="InterPro" id="IPR036237">
    <property type="entry name" value="Xyl_isomerase-like_sf"/>
</dbReference>
<reference evidence="2 3" key="1">
    <citation type="submission" date="2009-10" db="EMBL/GenBank/DDBJ databases">
        <authorList>
            <person name="Shrivastava S."/>
            <person name="Brinkac L.B."/>
            <person name="Brown J.L."/>
            <person name="Bruce D.B."/>
            <person name="Detter C."/>
            <person name="Green L.D."/>
            <person name="Munk C.A."/>
            <person name="Rogers Y.C."/>
            <person name="Tapia R."/>
            <person name="Saunders E.S."/>
            <person name="Sims D.R."/>
            <person name="Smith L.A."/>
            <person name="Smith T.J."/>
            <person name="Sutton G."/>
            <person name="Brettin T."/>
        </authorList>
    </citation>
    <scope>NUCLEOTIDE SEQUENCE [LARGE SCALE GENOMIC DNA]</scope>
    <source>
        <strain evidence="3">D str. 1873</strain>
    </source>
</reference>
<name>A0A9P2G8Z3_CLOBO</name>
<organism evidence="2 3">
    <name type="scientific">Clostridium botulinum D str. 1873</name>
    <dbReference type="NCBI Taxonomy" id="592027"/>
    <lineage>
        <taxon>Bacteria</taxon>
        <taxon>Bacillati</taxon>
        <taxon>Bacillota</taxon>
        <taxon>Clostridia</taxon>
        <taxon>Eubacteriales</taxon>
        <taxon>Clostridiaceae</taxon>
        <taxon>Clostridium</taxon>
    </lineage>
</organism>
<dbReference type="InterPro" id="IPR050312">
    <property type="entry name" value="IolE/XylAMocC-like"/>
</dbReference>